<evidence type="ECO:0000256" key="1">
    <source>
        <dbReference type="SAM" id="MobiDB-lite"/>
    </source>
</evidence>
<feature type="compositionally biased region" description="Low complexity" evidence="1">
    <location>
        <begin position="20"/>
        <end position="39"/>
    </location>
</feature>
<comment type="caution">
    <text evidence="2">The sequence shown here is derived from an EMBL/GenBank/DDBJ whole genome shotgun (WGS) entry which is preliminary data.</text>
</comment>
<dbReference type="EMBL" id="SLXM01000005">
    <property type="protein sequence ID" value="TCP24812.1"/>
    <property type="molecule type" value="Genomic_DNA"/>
</dbReference>
<evidence type="ECO:0000313" key="3">
    <source>
        <dbReference type="Proteomes" id="UP000294564"/>
    </source>
</evidence>
<proteinExistence type="predicted"/>
<dbReference type="AlphaFoldDB" id="A0A4R2NSQ1"/>
<protein>
    <submittedName>
        <fullName evidence="2">Uncharacterized protein</fullName>
    </submittedName>
</protein>
<sequence>MKKIAEFNENQISKSKLQMTTGGTSTTRDSSTNINTSTNVNLGSNVVGVAITDPEMIDGDITDPEIDDAVSANYSNV</sequence>
<keyword evidence="3" id="KW-1185">Reference proteome</keyword>
<gene>
    <name evidence="2" type="ORF">EV195_105243</name>
</gene>
<name>A0A4R2NSQ1_9FLAO</name>
<organism evidence="2 3">
    <name type="scientific">Tenacibaculum skagerrakense</name>
    <dbReference type="NCBI Taxonomy" id="186571"/>
    <lineage>
        <taxon>Bacteria</taxon>
        <taxon>Pseudomonadati</taxon>
        <taxon>Bacteroidota</taxon>
        <taxon>Flavobacteriia</taxon>
        <taxon>Flavobacteriales</taxon>
        <taxon>Flavobacteriaceae</taxon>
        <taxon>Tenacibaculum</taxon>
    </lineage>
</organism>
<accession>A0A4R2NSQ1</accession>
<dbReference type="RefSeq" id="WP_132794856.1">
    <property type="nucleotide sequence ID" value="NZ_SLXM01000005.1"/>
</dbReference>
<feature type="region of interest" description="Disordered" evidence="1">
    <location>
        <begin position="1"/>
        <end position="39"/>
    </location>
</feature>
<dbReference type="Proteomes" id="UP000294564">
    <property type="component" value="Unassembled WGS sequence"/>
</dbReference>
<reference evidence="2 3" key="1">
    <citation type="submission" date="2019-03" db="EMBL/GenBank/DDBJ databases">
        <title>Genomic Encyclopedia of Type Strains, Phase IV (KMG-IV): sequencing the most valuable type-strain genomes for metagenomic binning, comparative biology and taxonomic classification.</title>
        <authorList>
            <person name="Goeker M."/>
        </authorList>
    </citation>
    <scope>NUCLEOTIDE SEQUENCE [LARGE SCALE GENOMIC DNA]</scope>
    <source>
        <strain evidence="2 3">DSM 14836</strain>
    </source>
</reference>
<evidence type="ECO:0000313" key="2">
    <source>
        <dbReference type="EMBL" id="TCP24812.1"/>
    </source>
</evidence>
<feature type="compositionally biased region" description="Polar residues" evidence="1">
    <location>
        <begin position="8"/>
        <end position="19"/>
    </location>
</feature>